<reference evidence="3" key="2">
    <citation type="submission" date="2014-09" db="EMBL/GenBank/DDBJ databases">
        <authorList>
            <person name="Mudge J."/>
            <person name="Ramaraj T."/>
            <person name="Lindquist I.E."/>
            <person name="Bharti A.K."/>
            <person name="Sundararajan A."/>
            <person name="Cameron C.T."/>
            <person name="Woodward J.E."/>
            <person name="May G.D."/>
            <person name="Brubaker C."/>
            <person name="Broadhvest J."/>
            <person name="Wilkins T.A."/>
        </authorList>
    </citation>
    <scope>NUCLEOTIDE SEQUENCE</scope>
    <source>
        <strain evidence="3">cv. AKA8401</strain>
    </source>
</reference>
<reference evidence="2" key="1">
    <citation type="submission" date="2014-09" db="EMBL/GenBank/DDBJ databases">
        <title>G. arboreum L. cv. AKA8401 A2 genome assembly version 1.0.</title>
        <authorList>
            <person name="Mudge J."/>
            <person name="Ramaraj T."/>
            <person name="Lindquist I.E."/>
            <person name="Bharti A.K."/>
            <person name="Sundararajan A."/>
            <person name="Cameron C.T."/>
            <person name="Woodward J.E."/>
            <person name="May G.D."/>
            <person name="Brubaker C."/>
            <person name="Broadhvest J."/>
            <person name="Wilkins T.A."/>
        </authorList>
    </citation>
    <scope>NUCLEOTIDE SEQUENCE</scope>
</reference>
<dbReference type="AlphaFoldDB" id="A0A0B0PBP1"/>
<protein>
    <submittedName>
        <fullName evidence="2">Uncharacterized protein</fullName>
    </submittedName>
</protein>
<dbReference type="EMBL" id="KN421256">
    <property type="protein sequence ID" value="KHG22290.1"/>
    <property type="molecule type" value="Genomic_DNA"/>
</dbReference>
<proteinExistence type="predicted"/>
<evidence type="ECO:0000313" key="2">
    <source>
        <dbReference type="EMBL" id="KHG22290.1"/>
    </source>
</evidence>
<evidence type="ECO:0000313" key="3">
    <source>
        <dbReference type="Proteomes" id="UP000032142"/>
    </source>
</evidence>
<evidence type="ECO:0000313" key="1">
    <source>
        <dbReference type="EMBL" id="KHG17309.1"/>
    </source>
</evidence>
<name>A0A0B0PBP1_GOSAR</name>
<accession>A0A0B0PBP1</accession>
<sequence>MRYDDKLVVRMYMRKLCLWDLMTFMKLCLMLIV</sequence>
<gene>
    <name evidence="1" type="ORF">F383_21933</name>
    <name evidence="2" type="ORF">F383_27405</name>
</gene>
<dbReference type="EMBL" id="KN408004">
    <property type="protein sequence ID" value="KHG17309.1"/>
    <property type="molecule type" value="Genomic_DNA"/>
</dbReference>
<organism evidence="2 3">
    <name type="scientific">Gossypium arboreum</name>
    <name type="common">Tree cotton</name>
    <name type="synonym">Gossypium nanking</name>
    <dbReference type="NCBI Taxonomy" id="29729"/>
    <lineage>
        <taxon>Eukaryota</taxon>
        <taxon>Viridiplantae</taxon>
        <taxon>Streptophyta</taxon>
        <taxon>Embryophyta</taxon>
        <taxon>Tracheophyta</taxon>
        <taxon>Spermatophyta</taxon>
        <taxon>Magnoliopsida</taxon>
        <taxon>eudicotyledons</taxon>
        <taxon>Gunneridae</taxon>
        <taxon>Pentapetalae</taxon>
        <taxon>rosids</taxon>
        <taxon>malvids</taxon>
        <taxon>Malvales</taxon>
        <taxon>Malvaceae</taxon>
        <taxon>Malvoideae</taxon>
        <taxon>Gossypium</taxon>
    </lineage>
</organism>
<dbReference type="Proteomes" id="UP000032142">
    <property type="component" value="Unassembled WGS sequence"/>
</dbReference>
<keyword evidence="3" id="KW-1185">Reference proteome</keyword>